<accession>A0A9N8L0N9</accession>
<gene>
    <name evidence="15" type="ORF">CINC_LOCUS1422</name>
</gene>
<keyword evidence="3 12" id="KW-0479">Metal-binding</keyword>
<feature type="domain" description="C2H2-type" evidence="13">
    <location>
        <begin position="440"/>
        <end position="467"/>
    </location>
</feature>
<keyword evidence="10" id="KW-0539">Nucleus</keyword>
<protein>
    <recommendedName>
        <fullName evidence="17">Zinc finger protein</fullName>
    </recommendedName>
</protein>
<dbReference type="InterPro" id="IPR036236">
    <property type="entry name" value="Znf_C2H2_sf"/>
</dbReference>
<dbReference type="GO" id="GO:0003677">
    <property type="term" value="F:DNA binding"/>
    <property type="evidence" value="ECO:0007669"/>
    <property type="project" value="UniProtKB-KW"/>
</dbReference>
<dbReference type="PROSITE" id="PS51915">
    <property type="entry name" value="ZAD"/>
    <property type="match status" value="1"/>
</dbReference>
<dbReference type="AlphaFoldDB" id="A0A9N8L0N9"/>
<dbReference type="InterPro" id="IPR012934">
    <property type="entry name" value="Znf_AD"/>
</dbReference>
<evidence type="ECO:0000256" key="8">
    <source>
        <dbReference type="ARBA" id="ARBA00023125"/>
    </source>
</evidence>
<keyword evidence="16" id="KW-1185">Reference proteome</keyword>
<feature type="domain" description="C2H2-type" evidence="13">
    <location>
        <begin position="186"/>
        <end position="213"/>
    </location>
</feature>
<feature type="domain" description="C2H2-type" evidence="13">
    <location>
        <begin position="384"/>
        <end position="411"/>
    </location>
</feature>
<feature type="domain" description="C2H2-type" evidence="13">
    <location>
        <begin position="412"/>
        <end position="439"/>
    </location>
</feature>
<evidence type="ECO:0000256" key="12">
    <source>
        <dbReference type="PROSITE-ProRule" id="PRU01263"/>
    </source>
</evidence>
<keyword evidence="6 12" id="KW-0862">Zinc</keyword>
<dbReference type="SMART" id="SM00355">
    <property type="entry name" value="ZnF_C2H2"/>
    <property type="match status" value="11"/>
</dbReference>
<keyword evidence="9" id="KW-0804">Transcription</keyword>
<proteinExistence type="inferred from homology"/>
<dbReference type="PROSITE" id="PS50157">
    <property type="entry name" value="ZINC_FINGER_C2H2_2"/>
    <property type="match status" value="7"/>
</dbReference>
<dbReference type="SUPFAM" id="SSF57716">
    <property type="entry name" value="Glucocorticoid receptor-like (DNA-binding domain)"/>
    <property type="match status" value="1"/>
</dbReference>
<comment type="similarity">
    <text evidence="2">Belongs to the krueppel C2H2-type zinc-finger protein family.</text>
</comment>
<evidence type="ECO:0000259" key="14">
    <source>
        <dbReference type="PROSITE" id="PS51915"/>
    </source>
</evidence>
<dbReference type="Pfam" id="PF12874">
    <property type="entry name" value="zf-met"/>
    <property type="match status" value="1"/>
</dbReference>
<dbReference type="SMART" id="SM00868">
    <property type="entry name" value="zf-AD"/>
    <property type="match status" value="1"/>
</dbReference>
<keyword evidence="8" id="KW-0238">DNA-binding</keyword>
<dbReference type="InterPro" id="IPR013087">
    <property type="entry name" value="Znf_C2H2_type"/>
</dbReference>
<name>A0A9N8L0N9_CHRIL</name>
<organism evidence="15 16">
    <name type="scientific">Chrysodeixis includens</name>
    <name type="common">Soybean looper</name>
    <name type="synonym">Pseudoplusia includens</name>
    <dbReference type="NCBI Taxonomy" id="689277"/>
    <lineage>
        <taxon>Eukaryota</taxon>
        <taxon>Metazoa</taxon>
        <taxon>Ecdysozoa</taxon>
        <taxon>Arthropoda</taxon>
        <taxon>Hexapoda</taxon>
        <taxon>Insecta</taxon>
        <taxon>Pterygota</taxon>
        <taxon>Neoptera</taxon>
        <taxon>Endopterygota</taxon>
        <taxon>Lepidoptera</taxon>
        <taxon>Glossata</taxon>
        <taxon>Ditrysia</taxon>
        <taxon>Noctuoidea</taxon>
        <taxon>Noctuidae</taxon>
        <taxon>Plusiinae</taxon>
        <taxon>Chrysodeixis</taxon>
    </lineage>
</organism>
<dbReference type="Pfam" id="PF00096">
    <property type="entry name" value="zf-C2H2"/>
    <property type="match status" value="5"/>
</dbReference>
<evidence type="ECO:0000256" key="4">
    <source>
        <dbReference type="ARBA" id="ARBA00022737"/>
    </source>
</evidence>
<sequence length="507" mass="58973">MEICRVCLTTEKDVFPIDELFVINYNMLTNLNVTLLDGLPQCSCQTCSETVKSFIEFREKSITSEATLRNVICSEGVKEENEINILKLENKLIEADAFESGDKSLECGPTTIKKEIKLEEEATLDNYEIDYDEYDDDFIKDDDDEEEIRPIILKLKSTRKKSKIKKKSVKKHHLIENFTEKDTNLWYCGMCPKTFDNQTDLNTHIEVHKNCRRCELCQENLNSASQMFAHRIMHVPKKQQECHICAKKYKSCLYLEFHYRNEHIEDDDPKLSCKHCNTKYSTPKKLSGHYVQVHSDIRFICDVCSKGFHSRANLKSHIKVHSDKKSYICDLCGFKCKQSTGLRDHKIRRHSAGKVICKNCKRPFENQFEFDKHKLSCFKKSKLTLCPICGRQFNRNGSLAKHMNVHSTTPKYECKRCPAKFKTKDGLLSHLNRHDGNRTKQCEYCPAKFYTGAVLIKHRRTHTGEKPYVCKVCNKGFTANFNLKVHMKVHGEYLVVKKQEESTNVID</sequence>
<evidence type="ECO:0000256" key="6">
    <source>
        <dbReference type="ARBA" id="ARBA00022833"/>
    </source>
</evidence>
<evidence type="ECO:0000256" key="10">
    <source>
        <dbReference type="ARBA" id="ARBA00023242"/>
    </source>
</evidence>
<reference evidence="15" key="1">
    <citation type="submission" date="2021-12" db="EMBL/GenBank/DDBJ databases">
        <authorList>
            <person name="King R."/>
        </authorList>
    </citation>
    <scope>NUCLEOTIDE SEQUENCE</scope>
</reference>
<evidence type="ECO:0000259" key="13">
    <source>
        <dbReference type="PROSITE" id="PS50157"/>
    </source>
</evidence>
<feature type="binding site" evidence="12">
    <location>
        <position position="44"/>
    </location>
    <ligand>
        <name>Zn(2+)</name>
        <dbReference type="ChEBI" id="CHEBI:29105"/>
    </ligand>
</feature>
<evidence type="ECO:0000256" key="2">
    <source>
        <dbReference type="ARBA" id="ARBA00006991"/>
    </source>
</evidence>
<feature type="domain" description="C2H2-type" evidence="13">
    <location>
        <begin position="327"/>
        <end position="355"/>
    </location>
</feature>
<dbReference type="Proteomes" id="UP001154114">
    <property type="component" value="Chromosome 11"/>
</dbReference>
<dbReference type="Pfam" id="PF07776">
    <property type="entry name" value="zf-AD"/>
    <property type="match status" value="1"/>
</dbReference>
<keyword evidence="5 11" id="KW-0863">Zinc-finger</keyword>
<evidence type="ECO:0000256" key="11">
    <source>
        <dbReference type="PROSITE-ProRule" id="PRU00042"/>
    </source>
</evidence>
<dbReference type="Gene3D" id="3.30.160.60">
    <property type="entry name" value="Classic Zinc Finger"/>
    <property type="match status" value="5"/>
</dbReference>
<feature type="binding site" evidence="12">
    <location>
        <position position="4"/>
    </location>
    <ligand>
        <name>Zn(2+)</name>
        <dbReference type="ChEBI" id="CHEBI:29105"/>
    </ligand>
</feature>
<evidence type="ECO:0000256" key="7">
    <source>
        <dbReference type="ARBA" id="ARBA00023015"/>
    </source>
</evidence>
<feature type="binding site" evidence="12">
    <location>
        <position position="7"/>
    </location>
    <ligand>
        <name>Zn(2+)</name>
        <dbReference type="ChEBI" id="CHEBI:29105"/>
    </ligand>
</feature>
<feature type="domain" description="C2H2-type" evidence="13">
    <location>
        <begin position="299"/>
        <end position="326"/>
    </location>
</feature>
<feature type="domain" description="ZAD" evidence="14">
    <location>
        <begin position="2"/>
        <end position="71"/>
    </location>
</feature>
<evidence type="ECO:0008006" key="17">
    <source>
        <dbReference type="Google" id="ProtNLM"/>
    </source>
</evidence>
<dbReference type="PANTHER" id="PTHR24379">
    <property type="entry name" value="KRAB AND ZINC FINGER DOMAIN-CONTAINING"/>
    <property type="match status" value="1"/>
</dbReference>
<evidence type="ECO:0000313" key="16">
    <source>
        <dbReference type="Proteomes" id="UP001154114"/>
    </source>
</evidence>
<evidence type="ECO:0000256" key="5">
    <source>
        <dbReference type="ARBA" id="ARBA00022771"/>
    </source>
</evidence>
<dbReference type="EMBL" id="LR824014">
    <property type="protein sequence ID" value="CAD0199729.1"/>
    <property type="molecule type" value="Genomic_DNA"/>
</dbReference>
<evidence type="ECO:0000256" key="3">
    <source>
        <dbReference type="ARBA" id="ARBA00022723"/>
    </source>
</evidence>
<dbReference type="GO" id="GO:0008270">
    <property type="term" value="F:zinc ion binding"/>
    <property type="evidence" value="ECO:0007669"/>
    <property type="project" value="UniProtKB-UniRule"/>
</dbReference>
<comment type="subcellular location">
    <subcellularLocation>
        <location evidence="1">Nucleus</location>
    </subcellularLocation>
</comment>
<keyword evidence="4" id="KW-0677">Repeat</keyword>
<dbReference type="PANTHER" id="PTHR24379:SF121">
    <property type="entry name" value="C2H2-TYPE DOMAIN-CONTAINING PROTEIN"/>
    <property type="match status" value="1"/>
</dbReference>
<keyword evidence="7" id="KW-0805">Transcription regulation</keyword>
<feature type="domain" description="C2H2-type" evidence="13">
    <location>
        <begin position="468"/>
        <end position="490"/>
    </location>
</feature>
<evidence type="ECO:0000256" key="1">
    <source>
        <dbReference type="ARBA" id="ARBA00004123"/>
    </source>
</evidence>
<dbReference type="FunFam" id="3.30.160.60:FF:001506">
    <property type="entry name" value="Zinc finger protein"/>
    <property type="match status" value="1"/>
</dbReference>
<evidence type="ECO:0000256" key="9">
    <source>
        <dbReference type="ARBA" id="ARBA00023163"/>
    </source>
</evidence>
<dbReference type="PROSITE" id="PS00028">
    <property type="entry name" value="ZINC_FINGER_C2H2_1"/>
    <property type="match status" value="9"/>
</dbReference>
<dbReference type="OrthoDB" id="8922241at2759"/>
<dbReference type="SUPFAM" id="SSF57667">
    <property type="entry name" value="beta-beta-alpha zinc fingers"/>
    <property type="match status" value="5"/>
</dbReference>
<evidence type="ECO:0000313" key="15">
    <source>
        <dbReference type="EMBL" id="CAD0199729.1"/>
    </source>
</evidence>
<dbReference type="GO" id="GO:0005634">
    <property type="term" value="C:nucleus"/>
    <property type="evidence" value="ECO:0007669"/>
    <property type="project" value="UniProtKB-SubCell"/>
</dbReference>
<feature type="binding site" evidence="12">
    <location>
        <position position="47"/>
    </location>
    <ligand>
        <name>Zn(2+)</name>
        <dbReference type="ChEBI" id="CHEBI:29105"/>
    </ligand>
</feature>